<organism evidence="2 3">
    <name type="scientific">Saccharopolyspora mangrovi</name>
    <dbReference type="NCBI Taxonomy" id="3082379"/>
    <lineage>
        <taxon>Bacteria</taxon>
        <taxon>Bacillati</taxon>
        <taxon>Actinomycetota</taxon>
        <taxon>Actinomycetes</taxon>
        <taxon>Pseudonocardiales</taxon>
        <taxon>Pseudonocardiaceae</taxon>
        <taxon>Saccharopolyspora</taxon>
    </lineage>
</organism>
<dbReference type="RefSeq" id="WP_324269777.1">
    <property type="nucleotide sequence ID" value="NZ_JAWLNX010000044.1"/>
</dbReference>
<accession>A0ABU6ALD3</accession>
<dbReference type="EMBL" id="JAWLNX010000044">
    <property type="protein sequence ID" value="MEB3372356.1"/>
    <property type="molecule type" value="Genomic_DNA"/>
</dbReference>
<evidence type="ECO:0008006" key="4">
    <source>
        <dbReference type="Google" id="ProtNLM"/>
    </source>
</evidence>
<reference evidence="2 3" key="1">
    <citation type="submission" date="2023-10" db="EMBL/GenBank/DDBJ databases">
        <title>Saccharopolyspora sp. nov., isolated from mangrove soil.</title>
        <authorList>
            <person name="Lu Y."/>
            <person name="Liu W."/>
        </authorList>
    </citation>
    <scope>NUCLEOTIDE SEQUENCE [LARGE SCALE GENOMIC DNA]</scope>
    <source>
        <strain evidence="2 3">S2-29</strain>
    </source>
</reference>
<feature type="compositionally biased region" description="Low complexity" evidence="1">
    <location>
        <begin position="108"/>
        <end position="126"/>
    </location>
</feature>
<comment type="caution">
    <text evidence="2">The sequence shown here is derived from an EMBL/GenBank/DDBJ whole genome shotgun (WGS) entry which is preliminary data.</text>
</comment>
<gene>
    <name evidence="2" type="ORF">R4I43_33640</name>
</gene>
<evidence type="ECO:0000256" key="1">
    <source>
        <dbReference type="SAM" id="MobiDB-lite"/>
    </source>
</evidence>
<sequence length="173" mass="19419">MWKPDEGPILFRNTMRITDGHLDEFVDAVRRAVEFVEEHGPQLMVDVFIDEERMLAHSYQLYRDSDAIREHWRLSDPHIRGVMEHCEVERFDVHGSPDEAVRVSARWPRVGSRSPSRSGPSASRASPDGELVVADEFGRASASTSSKPFGGGSRDRPDARLPPDVRLAVGGDR</sequence>
<keyword evidence="3" id="KW-1185">Reference proteome</keyword>
<feature type="region of interest" description="Disordered" evidence="1">
    <location>
        <begin position="105"/>
        <end position="173"/>
    </location>
</feature>
<evidence type="ECO:0000313" key="3">
    <source>
        <dbReference type="Proteomes" id="UP001327093"/>
    </source>
</evidence>
<name>A0ABU6ALD3_9PSEU</name>
<dbReference type="Proteomes" id="UP001327093">
    <property type="component" value="Unassembled WGS sequence"/>
</dbReference>
<evidence type="ECO:0000313" key="2">
    <source>
        <dbReference type="EMBL" id="MEB3372356.1"/>
    </source>
</evidence>
<proteinExistence type="predicted"/>
<feature type="compositionally biased region" description="Basic and acidic residues" evidence="1">
    <location>
        <begin position="153"/>
        <end position="163"/>
    </location>
</feature>
<protein>
    <recommendedName>
        <fullName evidence="4">ABM domain-containing protein</fullName>
    </recommendedName>
</protein>